<sequence>MPGCVPLAYRPTGFLRTDAEQRRAAYYELMSSVACEHGLPVGLFDAMIIRESQYRPDAFSLKNAFGLTQLMPGTAAALGVNRYSIEGNLRGGARYLRQQLDRFGQYHLALAAYNAGPGQVRQGRVPAIRETRAYVDNVLANWTRLSGLSQASGTGNSEPLPPAPFRRAFVSTF</sequence>
<dbReference type="Pfam" id="PF01464">
    <property type="entry name" value="SLT"/>
    <property type="match status" value="1"/>
</dbReference>
<dbReference type="EMBL" id="CZQE01000282">
    <property type="protein sequence ID" value="CUS45619.1"/>
    <property type="molecule type" value="Genomic_DNA"/>
</dbReference>
<dbReference type="CDD" id="cd00254">
    <property type="entry name" value="LT-like"/>
    <property type="match status" value="1"/>
</dbReference>
<dbReference type="GO" id="GO:0016798">
    <property type="term" value="F:hydrolase activity, acting on glycosyl bonds"/>
    <property type="evidence" value="ECO:0007669"/>
    <property type="project" value="UniProtKB-KW"/>
</dbReference>
<name>A0A160TPP3_9ZZZZ</name>
<dbReference type="InterPro" id="IPR023346">
    <property type="entry name" value="Lysozyme-like_dom_sf"/>
</dbReference>
<dbReference type="AlphaFoldDB" id="A0A160TPP3"/>
<dbReference type="EC" id="3.2.1.-" evidence="2"/>
<feature type="domain" description="Transglycosylase SLT" evidence="1">
    <location>
        <begin position="34"/>
        <end position="122"/>
    </location>
</feature>
<dbReference type="PANTHER" id="PTHR37423">
    <property type="entry name" value="SOLUBLE LYTIC MUREIN TRANSGLYCOSYLASE-RELATED"/>
    <property type="match status" value="1"/>
</dbReference>
<accession>A0A160TPP3</accession>
<evidence type="ECO:0000313" key="2">
    <source>
        <dbReference type="EMBL" id="CUS45619.1"/>
    </source>
</evidence>
<dbReference type="InterPro" id="IPR008258">
    <property type="entry name" value="Transglycosylase_SLT_dom_1"/>
</dbReference>
<dbReference type="SUPFAM" id="SSF53955">
    <property type="entry name" value="Lysozyme-like"/>
    <property type="match status" value="1"/>
</dbReference>
<dbReference type="PANTHER" id="PTHR37423:SF2">
    <property type="entry name" value="MEMBRANE-BOUND LYTIC MUREIN TRANSGLYCOSYLASE C"/>
    <property type="match status" value="1"/>
</dbReference>
<organism evidence="2">
    <name type="scientific">hydrothermal vent metagenome</name>
    <dbReference type="NCBI Taxonomy" id="652676"/>
    <lineage>
        <taxon>unclassified sequences</taxon>
        <taxon>metagenomes</taxon>
        <taxon>ecological metagenomes</taxon>
    </lineage>
</organism>
<keyword evidence="2" id="KW-0378">Hydrolase</keyword>
<dbReference type="Gene3D" id="1.10.530.10">
    <property type="match status" value="1"/>
</dbReference>
<keyword evidence="2" id="KW-0326">Glycosidase</keyword>
<evidence type="ECO:0000259" key="1">
    <source>
        <dbReference type="Pfam" id="PF01464"/>
    </source>
</evidence>
<gene>
    <name evidence="2" type="ORF">MGWOODY_Smn924</name>
</gene>
<reference evidence="2" key="1">
    <citation type="submission" date="2015-10" db="EMBL/GenBank/DDBJ databases">
        <authorList>
            <person name="Gilbert D.G."/>
        </authorList>
    </citation>
    <scope>NUCLEOTIDE SEQUENCE</scope>
</reference>
<protein>
    <submittedName>
        <fullName evidence="2">Membrane-bound lytic murein transglycosylase D</fullName>
        <ecNumber evidence="2">3.2.1.-</ecNumber>
    </submittedName>
</protein>
<proteinExistence type="predicted"/>